<evidence type="ECO:0000259" key="1">
    <source>
        <dbReference type="PROSITE" id="PS51186"/>
    </source>
</evidence>
<dbReference type="EMBL" id="MDEO01000032">
    <property type="protein sequence ID" value="OCX17667.1"/>
    <property type="molecule type" value="Genomic_DNA"/>
</dbReference>
<reference evidence="2 3" key="1">
    <citation type="submission" date="2016-08" db="EMBL/GenBank/DDBJ databases">
        <title>Whole genome sequence of Mesorhizobium sp. strain UASWS1009 isolated from industrial sewage.</title>
        <authorList>
            <person name="Crovadore J."/>
            <person name="Calmin G."/>
            <person name="Chablais R."/>
            <person name="Cochard B."/>
            <person name="Lefort F."/>
        </authorList>
    </citation>
    <scope>NUCLEOTIDE SEQUENCE [LARGE SCALE GENOMIC DNA]</scope>
    <source>
        <strain evidence="2 3">UASWS1009</strain>
    </source>
</reference>
<dbReference type="SUPFAM" id="SSF55729">
    <property type="entry name" value="Acyl-CoA N-acyltransferases (Nat)"/>
    <property type="match status" value="1"/>
</dbReference>
<protein>
    <submittedName>
        <fullName evidence="2">GNAT family N-acetyltransferase</fullName>
    </submittedName>
</protein>
<feature type="domain" description="N-acetyltransferase" evidence="1">
    <location>
        <begin position="4"/>
        <end position="136"/>
    </location>
</feature>
<dbReference type="Pfam" id="PF00583">
    <property type="entry name" value="Acetyltransf_1"/>
    <property type="match status" value="1"/>
</dbReference>
<accession>A0A1C2DSD1</accession>
<dbReference type="InterPro" id="IPR000182">
    <property type="entry name" value="GNAT_dom"/>
</dbReference>
<dbReference type="Gene3D" id="3.40.630.30">
    <property type="match status" value="1"/>
</dbReference>
<dbReference type="RefSeq" id="WP_024922216.1">
    <property type="nucleotide sequence ID" value="NZ_MDEO01000032.1"/>
</dbReference>
<dbReference type="Proteomes" id="UP000094412">
    <property type="component" value="Unassembled WGS sequence"/>
</dbReference>
<sequence>MTEATTPTLEWRGAFTNAELNALHAECFEHRLLDDDWWGQVNRHSLGWVCMRHNGLLTGFVNVAWDGGVHAFLLDTMVTGALRRHGLATRLVREAAQQTRQSACEWLHVDFDPHLKDFYFNACGFTPTDAGLIRLR</sequence>
<dbReference type="OrthoDB" id="4549080at2"/>
<dbReference type="CDD" id="cd04301">
    <property type="entry name" value="NAT_SF"/>
    <property type="match status" value="1"/>
</dbReference>
<dbReference type="GO" id="GO:0016747">
    <property type="term" value="F:acyltransferase activity, transferring groups other than amino-acyl groups"/>
    <property type="evidence" value="ECO:0007669"/>
    <property type="project" value="InterPro"/>
</dbReference>
<evidence type="ECO:0000313" key="3">
    <source>
        <dbReference type="Proteomes" id="UP000094412"/>
    </source>
</evidence>
<evidence type="ECO:0000313" key="2">
    <source>
        <dbReference type="EMBL" id="OCX17667.1"/>
    </source>
</evidence>
<organism evidence="2 3">
    <name type="scientific">Mesorhizobium hungaricum</name>
    <dbReference type="NCBI Taxonomy" id="1566387"/>
    <lineage>
        <taxon>Bacteria</taxon>
        <taxon>Pseudomonadati</taxon>
        <taxon>Pseudomonadota</taxon>
        <taxon>Alphaproteobacteria</taxon>
        <taxon>Hyphomicrobiales</taxon>
        <taxon>Phyllobacteriaceae</taxon>
        <taxon>Mesorhizobium</taxon>
    </lineage>
</organism>
<keyword evidence="3" id="KW-1185">Reference proteome</keyword>
<dbReference type="InterPro" id="IPR016181">
    <property type="entry name" value="Acyl_CoA_acyltransferase"/>
</dbReference>
<dbReference type="STRING" id="1566387.QV13_13030"/>
<keyword evidence="2" id="KW-0808">Transferase</keyword>
<name>A0A1C2DSD1_9HYPH</name>
<gene>
    <name evidence="2" type="ORF">QV13_13030</name>
</gene>
<proteinExistence type="predicted"/>
<dbReference type="PROSITE" id="PS51186">
    <property type="entry name" value="GNAT"/>
    <property type="match status" value="1"/>
</dbReference>
<comment type="caution">
    <text evidence="2">The sequence shown here is derived from an EMBL/GenBank/DDBJ whole genome shotgun (WGS) entry which is preliminary data.</text>
</comment>
<dbReference type="AlphaFoldDB" id="A0A1C2DSD1"/>